<feature type="compositionally biased region" description="Basic and acidic residues" evidence="2">
    <location>
        <begin position="252"/>
        <end position="281"/>
    </location>
</feature>
<evidence type="ECO:0000256" key="2">
    <source>
        <dbReference type="SAM" id="MobiDB-lite"/>
    </source>
</evidence>
<keyword evidence="1" id="KW-0175">Coiled coil</keyword>
<feature type="compositionally biased region" description="Low complexity" evidence="2">
    <location>
        <begin position="87"/>
        <end position="107"/>
    </location>
</feature>
<comment type="caution">
    <text evidence="3">The sequence shown here is derived from an EMBL/GenBank/DDBJ whole genome shotgun (WGS) entry which is preliminary data.</text>
</comment>
<dbReference type="AlphaFoldDB" id="A0A8S9L2D4"/>
<evidence type="ECO:0000313" key="3">
    <source>
        <dbReference type="EMBL" id="KAF2600157.1"/>
    </source>
</evidence>
<evidence type="ECO:0000313" key="4">
    <source>
        <dbReference type="Proteomes" id="UP000712281"/>
    </source>
</evidence>
<feature type="region of interest" description="Disordered" evidence="2">
    <location>
        <begin position="368"/>
        <end position="390"/>
    </location>
</feature>
<gene>
    <name evidence="3" type="ORF">F2Q68_00010135</name>
</gene>
<feature type="compositionally biased region" description="Basic and acidic residues" evidence="2">
    <location>
        <begin position="308"/>
        <end position="319"/>
    </location>
</feature>
<reference evidence="3" key="1">
    <citation type="submission" date="2019-12" db="EMBL/GenBank/DDBJ databases">
        <title>Genome sequencing and annotation of Brassica cretica.</title>
        <authorList>
            <person name="Studholme D.J."/>
            <person name="Sarris P.F."/>
        </authorList>
    </citation>
    <scope>NUCLEOTIDE SEQUENCE</scope>
    <source>
        <strain evidence="3">PFS-001/15</strain>
        <tissue evidence="3">Leaf</tissue>
    </source>
</reference>
<organism evidence="3 4">
    <name type="scientific">Brassica cretica</name>
    <name type="common">Mustard</name>
    <dbReference type="NCBI Taxonomy" id="69181"/>
    <lineage>
        <taxon>Eukaryota</taxon>
        <taxon>Viridiplantae</taxon>
        <taxon>Streptophyta</taxon>
        <taxon>Embryophyta</taxon>
        <taxon>Tracheophyta</taxon>
        <taxon>Spermatophyta</taxon>
        <taxon>Magnoliopsida</taxon>
        <taxon>eudicotyledons</taxon>
        <taxon>Gunneridae</taxon>
        <taxon>Pentapetalae</taxon>
        <taxon>rosids</taxon>
        <taxon>malvids</taxon>
        <taxon>Brassicales</taxon>
        <taxon>Brassicaceae</taxon>
        <taxon>Brassiceae</taxon>
        <taxon>Brassica</taxon>
    </lineage>
</organism>
<protein>
    <submittedName>
        <fullName evidence="3">Uncharacterized protein</fullName>
    </submittedName>
</protein>
<feature type="region of interest" description="Disordered" evidence="2">
    <location>
        <begin position="1"/>
        <end position="120"/>
    </location>
</feature>
<dbReference type="EMBL" id="QGKW02000717">
    <property type="protein sequence ID" value="KAF2600157.1"/>
    <property type="molecule type" value="Genomic_DNA"/>
</dbReference>
<sequence length="390" mass="42430">MKRPREGATSSVDQDEAPAGGREGAAEDLVETDPAEAVPEDHPKKKTKKKSVEAEPRPSAVETTLVDVARRGSVTPETPSEKKRNVSARGSGSGSESAASERSAPDSSARKGSRSEGSLAKRGRIEFPGCVKFSYDEKTSLIFNSLQCAELTHQIRGGTKELPQIEDLYFKDEYIDAAFVRKRSDGSMKFLVEKYDNTLKQTMVQLGASQKLAQARLKVIERVRAEHEKANDKAAKEKEVLRVKFEELEGKLNPEKDNLEESPEKDNPKTDGVLIREERTENVGIEDPVLVSDTSSKGREDEEDEGDRAEKTPSPKPNEEETTSEIEKGSASSIPSSNADLLVPVPAQVEGPILVPVPARVEGRIVSVAEDTEDPPALSVLNGNKQDSAA</sequence>
<evidence type="ECO:0000256" key="1">
    <source>
        <dbReference type="SAM" id="Coils"/>
    </source>
</evidence>
<proteinExistence type="predicted"/>
<feature type="compositionally biased region" description="Polar residues" evidence="2">
    <location>
        <begin position="381"/>
        <end position="390"/>
    </location>
</feature>
<name>A0A8S9L2D4_BRACR</name>
<feature type="region of interest" description="Disordered" evidence="2">
    <location>
        <begin position="252"/>
        <end position="338"/>
    </location>
</feature>
<feature type="coiled-coil region" evidence="1">
    <location>
        <begin position="217"/>
        <end position="251"/>
    </location>
</feature>
<accession>A0A8S9L2D4</accession>
<dbReference type="Proteomes" id="UP000712281">
    <property type="component" value="Unassembled WGS sequence"/>
</dbReference>